<dbReference type="PANTHER" id="PTHR43280:SF2">
    <property type="entry name" value="HTH-TYPE TRANSCRIPTIONAL REGULATOR EXSA"/>
    <property type="match status" value="1"/>
</dbReference>
<reference evidence="5 6" key="1">
    <citation type="submission" date="2016-04" db="EMBL/GenBank/DDBJ databases">
        <title>ATOL: Assembling a taxonomically balanced genome-scale reconstruction of the evolutionary history of the Enterobacteriaceae.</title>
        <authorList>
            <person name="Plunkett G.III."/>
            <person name="Neeno-Eckwall E.C."/>
            <person name="Glasner J.D."/>
            <person name="Perna N.T."/>
        </authorList>
    </citation>
    <scope>NUCLEOTIDE SEQUENCE [LARGE SCALE GENOMIC DNA]</scope>
    <source>
        <strain evidence="5 6">ATCC 19692</strain>
    </source>
</reference>
<dbReference type="Gene3D" id="2.60.120.10">
    <property type="entry name" value="Jelly Rolls"/>
    <property type="match status" value="1"/>
</dbReference>
<keyword evidence="1" id="KW-0805">Transcription regulation</keyword>
<dbReference type="SUPFAM" id="SSF51182">
    <property type="entry name" value="RmlC-like cupins"/>
    <property type="match status" value="1"/>
</dbReference>
<dbReference type="Gene3D" id="1.10.10.60">
    <property type="entry name" value="Homeodomain-like"/>
    <property type="match status" value="2"/>
</dbReference>
<dbReference type="STRING" id="1354337.M983_3064"/>
<keyword evidence="2" id="KW-0238">DNA-binding</keyword>
<evidence type="ECO:0000259" key="4">
    <source>
        <dbReference type="PROSITE" id="PS01124"/>
    </source>
</evidence>
<dbReference type="GO" id="GO:0003700">
    <property type="term" value="F:DNA-binding transcription factor activity"/>
    <property type="evidence" value="ECO:0007669"/>
    <property type="project" value="InterPro"/>
</dbReference>
<protein>
    <recommendedName>
        <fullName evidence="4">HTH araC/xylS-type domain-containing protein</fullName>
    </recommendedName>
</protein>
<dbReference type="Proteomes" id="UP000094023">
    <property type="component" value="Unassembled WGS sequence"/>
</dbReference>
<dbReference type="EMBL" id="LXEN01000154">
    <property type="protein sequence ID" value="OAT21618.1"/>
    <property type="molecule type" value="Genomic_DNA"/>
</dbReference>
<evidence type="ECO:0000256" key="2">
    <source>
        <dbReference type="ARBA" id="ARBA00023125"/>
    </source>
</evidence>
<evidence type="ECO:0000256" key="1">
    <source>
        <dbReference type="ARBA" id="ARBA00023015"/>
    </source>
</evidence>
<dbReference type="InterPro" id="IPR009057">
    <property type="entry name" value="Homeodomain-like_sf"/>
</dbReference>
<comment type="caution">
    <text evidence="5">The sequence shown here is derived from an EMBL/GenBank/DDBJ whole genome shotgun (WGS) entry which is preliminary data.</text>
</comment>
<sequence>MLLPELHLRCYAQETVSHQHDNLWQIIFGLTGSMEVNFNREDFLISNQDCLIIPPTVNHAFSGCIDNKNLILELPVTSQWQLSEKGGKFALSPAAIGLLEWLRQYPQSPENYPTITRLLLAQMKQQKYWYDELDRWLDNKLHTPLTTKDIAIAFNTSASTLQRKIKAEFGLSVMQYVTQKRLIKAAELLKGNCTNTIENIALAVGYESHSAFSQAFRQFFNKSPTEYRITQ</sequence>
<dbReference type="InterPro" id="IPR011051">
    <property type="entry name" value="RmlC_Cupin_sf"/>
</dbReference>
<dbReference type="RefSeq" id="WP_066753027.1">
    <property type="nucleotide sequence ID" value="NZ_LXEN01000154.1"/>
</dbReference>
<dbReference type="SUPFAM" id="SSF46689">
    <property type="entry name" value="Homeodomain-like"/>
    <property type="match status" value="2"/>
</dbReference>
<dbReference type="AlphaFoldDB" id="A0A198F9R2"/>
<dbReference type="PANTHER" id="PTHR43280">
    <property type="entry name" value="ARAC-FAMILY TRANSCRIPTIONAL REGULATOR"/>
    <property type="match status" value="1"/>
</dbReference>
<dbReference type="PATRIC" id="fig|1354337.4.peg.3163"/>
<dbReference type="PRINTS" id="PR00032">
    <property type="entry name" value="HTHARAC"/>
</dbReference>
<dbReference type="SMART" id="SM00342">
    <property type="entry name" value="HTH_ARAC"/>
    <property type="match status" value="1"/>
</dbReference>
<keyword evidence="3" id="KW-0804">Transcription</keyword>
<dbReference type="InterPro" id="IPR018060">
    <property type="entry name" value="HTH_AraC"/>
</dbReference>
<dbReference type="Pfam" id="PF12833">
    <property type="entry name" value="HTH_18"/>
    <property type="match status" value="1"/>
</dbReference>
<proteinExistence type="predicted"/>
<accession>A0A198F9R2</accession>
<gene>
    <name evidence="5" type="ORF">M983_3064</name>
</gene>
<organism evidence="5 6">
    <name type="scientific">Proteus myxofaciens ATCC 19692</name>
    <dbReference type="NCBI Taxonomy" id="1354337"/>
    <lineage>
        <taxon>Bacteria</taxon>
        <taxon>Pseudomonadati</taxon>
        <taxon>Pseudomonadota</taxon>
        <taxon>Gammaproteobacteria</taxon>
        <taxon>Enterobacterales</taxon>
        <taxon>Morganellaceae</taxon>
        <taxon>Proteus</taxon>
    </lineage>
</organism>
<dbReference type="PROSITE" id="PS01124">
    <property type="entry name" value="HTH_ARAC_FAMILY_2"/>
    <property type="match status" value="1"/>
</dbReference>
<evidence type="ECO:0000313" key="5">
    <source>
        <dbReference type="EMBL" id="OAT21618.1"/>
    </source>
</evidence>
<evidence type="ECO:0000256" key="3">
    <source>
        <dbReference type="ARBA" id="ARBA00023163"/>
    </source>
</evidence>
<dbReference type="OrthoDB" id="282744at2"/>
<keyword evidence="6" id="KW-1185">Reference proteome</keyword>
<dbReference type="PROSITE" id="PS00041">
    <property type="entry name" value="HTH_ARAC_FAMILY_1"/>
    <property type="match status" value="1"/>
</dbReference>
<dbReference type="GO" id="GO:0043565">
    <property type="term" value="F:sequence-specific DNA binding"/>
    <property type="evidence" value="ECO:0007669"/>
    <property type="project" value="InterPro"/>
</dbReference>
<feature type="domain" description="HTH araC/xylS-type" evidence="4">
    <location>
        <begin position="131"/>
        <end position="230"/>
    </location>
</feature>
<dbReference type="InterPro" id="IPR014710">
    <property type="entry name" value="RmlC-like_jellyroll"/>
</dbReference>
<dbReference type="InterPro" id="IPR018062">
    <property type="entry name" value="HTH_AraC-typ_CS"/>
</dbReference>
<dbReference type="InterPro" id="IPR020449">
    <property type="entry name" value="Tscrpt_reg_AraC-type_HTH"/>
</dbReference>
<evidence type="ECO:0000313" key="6">
    <source>
        <dbReference type="Proteomes" id="UP000094023"/>
    </source>
</evidence>
<name>A0A198F9R2_9GAMM</name>